<dbReference type="InterPro" id="IPR011009">
    <property type="entry name" value="Kinase-like_dom_sf"/>
</dbReference>
<dbReference type="EMBL" id="FYAH01000006">
    <property type="protein sequence ID" value="SMY17594.1"/>
    <property type="molecule type" value="Genomic_DNA"/>
</dbReference>
<organism evidence="1 2">
    <name type="scientific">Photobacterium aquimaris</name>
    <dbReference type="NCBI Taxonomy" id="512643"/>
    <lineage>
        <taxon>Bacteria</taxon>
        <taxon>Pseudomonadati</taxon>
        <taxon>Pseudomonadota</taxon>
        <taxon>Gammaproteobacteria</taxon>
        <taxon>Vibrionales</taxon>
        <taxon>Vibrionaceae</taxon>
        <taxon>Photobacterium</taxon>
    </lineage>
</organism>
<gene>
    <name evidence="1" type="ORF">PAQU9191_02906</name>
</gene>
<evidence type="ECO:0000313" key="2">
    <source>
        <dbReference type="Proteomes" id="UP000196485"/>
    </source>
</evidence>
<dbReference type="SUPFAM" id="SSF53448">
    <property type="entry name" value="Nucleotide-diphospho-sugar transferases"/>
    <property type="match status" value="1"/>
</dbReference>
<dbReference type="InterPro" id="IPR029044">
    <property type="entry name" value="Nucleotide-diphossugar_trans"/>
</dbReference>
<dbReference type="Proteomes" id="UP000196485">
    <property type="component" value="Unassembled WGS sequence"/>
</dbReference>
<sequence>MFLIMSAAYVDQDLKSEFGNIPPSLLPLGNRRLFQHQIAAAPKGKALYLSLPESYDLPDIDAKWLQQHKVTVLSIPDNISLGASLVIALNLIDKPIDASLEVLFGDTLISPLPTIEDSITVSQVEDCYNWSAVTNNKHHWIQNVNNDLDHTKNNVVSGYFHFSQPRQLIRCITQSHWDFLEGLNRYNQQIGLTTVRTTNWLDFGHVNTYYRSKAKFTTQRAFNQLKISPEWCEKSSINGLKIQAEANWFEHLPPMMRNYTPQYMGHYEEQGVFSYRLEYLHHTALNELFVFANLPSVIWRQIINSSLSFLTTCQQHLQPIDQPAASLAQLFGEKTSQRLNDFCQDRDFSLTTTWCYNNQYHISLQQLVADSQQYLPKPAAVATIMHGDFCFSNILYDFRTNRIKTIDPRGMTPDGTMTLFGDIRYDLAKLSHSILGLYDWIIAGYYHVDISDNRITFDVAGFEQHQENQQIFIELVNDKFNLSAVNLYAMQIQLFLSMLPLHADDPRRQDALMANAFRLHQLMVAQTL</sequence>
<dbReference type="SUPFAM" id="SSF56112">
    <property type="entry name" value="Protein kinase-like (PK-like)"/>
    <property type="match status" value="1"/>
</dbReference>
<accession>A0A1Y6KZU5</accession>
<proteinExistence type="predicted"/>
<dbReference type="AlphaFoldDB" id="A0A1Y6KZU5"/>
<reference evidence="2" key="1">
    <citation type="submission" date="2017-06" db="EMBL/GenBank/DDBJ databases">
        <authorList>
            <person name="Rodrigo-Torres L."/>
            <person name="Arahal R. D."/>
            <person name="Lucena T."/>
        </authorList>
    </citation>
    <scope>NUCLEOTIDE SEQUENCE [LARGE SCALE GENOMIC DNA]</scope>
    <source>
        <strain evidence="2">type strain: CECT 9192</strain>
    </source>
</reference>
<dbReference type="RefSeq" id="WP_087821431.1">
    <property type="nucleotide sequence ID" value="NZ_FYAH01000006.1"/>
</dbReference>
<evidence type="ECO:0000313" key="1">
    <source>
        <dbReference type="EMBL" id="SMY17594.1"/>
    </source>
</evidence>
<keyword evidence="2" id="KW-1185">Reference proteome</keyword>
<name>A0A1Y6KZU5_9GAMM</name>
<protein>
    <recommendedName>
        <fullName evidence="3">Capsular biosynthesis protein</fullName>
    </recommendedName>
</protein>
<evidence type="ECO:0008006" key="3">
    <source>
        <dbReference type="Google" id="ProtNLM"/>
    </source>
</evidence>